<sequence>MASGLKPYLIPFCPRRPGRTLWGSSSLSSHPPRPSSLIIAPALFLLFFFFLSQSQNVKSRFRHAYLRRRAFCIVS</sequence>
<reference evidence="3" key="2">
    <citation type="submission" date="2015-01" db="EMBL/GenBank/DDBJ databases">
        <title>Evolutionary Origins and Diversification of the Mycorrhizal Mutualists.</title>
        <authorList>
            <consortium name="DOE Joint Genome Institute"/>
            <consortium name="Mycorrhizal Genomics Consortium"/>
            <person name="Kohler A."/>
            <person name="Kuo A."/>
            <person name="Nagy L.G."/>
            <person name="Floudas D."/>
            <person name="Copeland A."/>
            <person name="Barry K.W."/>
            <person name="Cichocki N."/>
            <person name="Veneault-Fourrey C."/>
            <person name="LaButti K."/>
            <person name="Lindquist E.A."/>
            <person name="Lipzen A."/>
            <person name="Lundell T."/>
            <person name="Morin E."/>
            <person name="Murat C."/>
            <person name="Riley R."/>
            <person name="Ohm R."/>
            <person name="Sun H."/>
            <person name="Tunlid A."/>
            <person name="Henrissat B."/>
            <person name="Grigoriev I.V."/>
            <person name="Hibbett D.S."/>
            <person name="Martin F."/>
        </authorList>
    </citation>
    <scope>NUCLEOTIDE SEQUENCE [LARGE SCALE GENOMIC DNA]</scope>
    <source>
        <strain evidence="3">MAFF 305830</strain>
    </source>
</reference>
<organism evidence="2 3">
    <name type="scientific">Serendipita vermifera MAFF 305830</name>
    <dbReference type="NCBI Taxonomy" id="933852"/>
    <lineage>
        <taxon>Eukaryota</taxon>
        <taxon>Fungi</taxon>
        <taxon>Dikarya</taxon>
        <taxon>Basidiomycota</taxon>
        <taxon>Agaricomycotina</taxon>
        <taxon>Agaricomycetes</taxon>
        <taxon>Sebacinales</taxon>
        <taxon>Serendipitaceae</taxon>
        <taxon>Serendipita</taxon>
    </lineage>
</organism>
<evidence type="ECO:0000313" key="2">
    <source>
        <dbReference type="EMBL" id="KIM29189.1"/>
    </source>
</evidence>
<keyword evidence="1" id="KW-1133">Transmembrane helix</keyword>
<dbReference type="AlphaFoldDB" id="A0A0C3BAR5"/>
<evidence type="ECO:0000256" key="1">
    <source>
        <dbReference type="SAM" id="Phobius"/>
    </source>
</evidence>
<proteinExistence type="predicted"/>
<dbReference type="EMBL" id="KN824289">
    <property type="protein sequence ID" value="KIM29189.1"/>
    <property type="molecule type" value="Genomic_DNA"/>
</dbReference>
<accession>A0A0C3BAR5</accession>
<keyword evidence="1" id="KW-0472">Membrane</keyword>
<evidence type="ECO:0000313" key="3">
    <source>
        <dbReference type="Proteomes" id="UP000054097"/>
    </source>
</evidence>
<reference evidence="2 3" key="1">
    <citation type="submission" date="2014-04" db="EMBL/GenBank/DDBJ databases">
        <authorList>
            <consortium name="DOE Joint Genome Institute"/>
            <person name="Kuo A."/>
            <person name="Zuccaro A."/>
            <person name="Kohler A."/>
            <person name="Nagy L.G."/>
            <person name="Floudas D."/>
            <person name="Copeland A."/>
            <person name="Barry K.W."/>
            <person name="Cichocki N."/>
            <person name="Veneault-Fourrey C."/>
            <person name="LaButti K."/>
            <person name="Lindquist E.A."/>
            <person name="Lipzen A."/>
            <person name="Lundell T."/>
            <person name="Morin E."/>
            <person name="Murat C."/>
            <person name="Sun H."/>
            <person name="Tunlid A."/>
            <person name="Henrissat B."/>
            <person name="Grigoriev I.V."/>
            <person name="Hibbett D.S."/>
            <person name="Martin F."/>
            <person name="Nordberg H.P."/>
            <person name="Cantor M.N."/>
            <person name="Hua S.X."/>
        </authorList>
    </citation>
    <scope>NUCLEOTIDE SEQUENCE [LARGE SCALE GENOMIC DNA]</scope>
    <source>
        <strain evidence="2 3">MAFF 305830</strain>
    </source>
</reference>
<dbReference type="HOGENOM" id="CLU_2672649_0_0_1"/>
<protein>
    <submittedName>
        <fullName evidence="2">Uncharacterized protein</fullName>
    </submittedName>
</protein>
<keyword evidence="3" id="KW-1185">Reference proteome</keyword>
<feature type="transmembrane region" description="Helical" evidence="1">
    <location>
        <begin position="34"/>
        <end position="52"/>
    </location>
</feature>
<keyword evidence="1" id="KW-0812">Transmembrane</keyword>
<gene>
    <name evidence="2" type="ORF">M408DRAFT_120109</name>
</gene>
<dbReference type="Proteomes" id="UP000054097">
    <property type="component" value="Unassembled WGS sequence"/>
</dbReference>
<name>A0A0C3BAR5_SERVB</name>